<keyword evidence="1" id="KW-0812">Transmembrane</keyword>
<keyword evidence="1" id="KW-0472">Membrane</keyword>
<evidence type="ECO:0000256" key="1">
    <source>
        <dbReference type="SAM" id="Phobius"/>
    </source>
</evidence>
<dbReference type="EnsemblMetazoa" id="Aqu2.1.04654_001">
    <property type="protein sequence ID" value="Aqu2.1.04654_001"/>
    <property type="gene ID" value="Aqu2.1.04654"/>
</dbReference>
<organism evidence="2">
    <name type="scientific">Amphimedon queenslandica</name>
    <name type="common">Sponge</name>
    <dbReference type="NCBI Taxonomy" id="400682"/>
    <lineage>
        <taxon>Eukaryota</taxon>
        <taxon>Metazoa</taxon>
        <taxon>Porifera</taxon>
        <taxon>Demospongiae</taxon>
        <taxon>Heteroscleromorpha</taxon>
        <taxon>Haplosclerida</taxon>
        <taxon>Niphatidae</taxon>
        <taxon>Amphimedon</taxon>
    </lineage>
</organism>
<reference evidence="2" key="1">
    <citation type="submission" date="2017-05" db="UniProtKB">
        <authorList>
            <consortium name="EnsemblMetazoa"/>
        </authorList>
    </citation>
    <scope>IDENTIFICATION</scope>
</reference>
<evidence type="ECO:0000313" key="2">
    <source>
        <dbReference type="EnsemblMetazoa" id="Aqu2.1.04654_001"/>
    </source>
</evidence>
<feature type="transmembrane region" description="Helical" evidence="1">
    <location>
        <begin position="53"/>
        <end position="78"/>
    </location>
</feature>
<name>A0A1X7SRJ8_AMPQE</name>
<dbReference type="InParanoid" id="A0A1X7SRJ8"/>
<keyword evidence="1" id="KW-1133">Transmembrane helix</keyword>
<dbReference type="AlphaFoldDB" id="A0A1X7SRJ8"/>
<sequence length="135" mass="14559">LNHQLITGLYIDNTLTTSCVTEGKSTLAESDIMYLTPSPTQCTRPVDTESSAYIISATVSIILIISVLIHIGLVIVCIRNMKSTSAHEIPSVTSPVPQYENVELMPATSSLPPPLSVDELQLESCAAYGVVLQRQ</sequence>
<accession>A0A1X7SRJ8</accession>
<proteinExistence type="predicted"/>
<protein>
    <submittedName>
        <fullName evidence="2">Uncharacterized protein</fullName>
    </submittedName>
</protein>